<evidence type="ECO:0000256" key="6">
    <source>
        <dbReference type="SAM" id="MobiDB-lite"/>
    </source>
</evidence>
<feature type="transmembrane region" description="Helical" evidence="7">
    <location>
        <begin position="200"/>
        <end position="218"/>
    </location>
</feature>
<evidence type="ECO:0000256" key="7">
    <source>
        <dbReference type="SAM" id="Phobius"/>
    </source>
</evidence>
<comment type="similarity">
    <text evidence="5">Belongs to the SAT4 family.</text>
</comment>
<feature type="transmembrane region" description="Helical" evidence="7">
    <location>
        <begin position="163"/>
        <end position="188"/>
    </location>
</feature>
<dbReference type="EMBL" id="ML995486">
    <property type="protein sequence ID" value="KAF2141715.1"/>
    <property type="molecule type" value="Genomic_DNA"/>
</dbReference>
<evidence type="ECO:0000256" key="4">
    <source>
        <dbReference type="ARBA" id="ARBA00023136"/>
    </source>
</evidence>
<dbReference type="GO" id="GO:0016020">
    <property type="term" value="C:membrane"/>
    <property type="evidence" value="ECO:0007669"/>
    <property type="project" value="UniProtKB-SubCell"/>
</dbReference>
<dbReference type="InterPro" id="IPR052337">
    <property type="entry name" value="SAT4-like"/>
</dbReference>
<dbReference type="Pfam" id="PF20684">
    <property type="entry name" value="Fung_rhodopsin"/>
    <property type="match status" value="1"/>
</dbReference>
<gene>
    <name evidence="9" type="ORF">K452DRAFT_308785</name>
</gene>
<dbReference type="AlphaFoldDB" id="A0A6A6BEH8"/>
<reference evidence="9" key="1">
    <citation type="journal article" date="2020" name="Stud. Mycol.">
        <title>101 Dothideomycetes genomes: a test case for predicting lifestyles and emergence of pathogens.</title>
        <authorList>
            <person name="Haridas S."/>
            <person name="Albert R."/>
            <person name="Binder M."/>
            <person name="Bloem J."/>
            <person name="Labutti K."/>
            <person name="Salamov A."/>
            <person name="Andreopoulos B."/>
            <person name="Baker S."/>
            <person name="Barry K."/>
            <person name="Bills G."/>
            <person name="Bluhm B."/>
            <person name="Cannon C."/>
            <person name="Castanera R."/>
            <person name="Culley D."/>
            <person name="Daum C."/>
            <person name="Ezra D."/>
            <person name="Gonzalez J."/>
            <person name="Henrissat B."/>
            <person name="Kuo A."/>
            <person name="Liang C."/>
            <person name="Lipzen A."/>
            <person name="Lutzoni F."/>
            <person name="Magnuson J."/>
            <person name="Mondo S."/>
            <person name="Nolan M."/>
            <person name="Ohm R."/>
            <person name="Pangilinan J."/>
            <person name="Park H.-J."/>
            <person name="Ramirez L."/>
            <person name="Alfaro M."/>
            <person name="Sun H."/>
            <person name="Tritt A."/>
            <person name="Yoshinaga Y."/>
            <person name="Zwiers L.-H."/>
            <person name="Turgeon B."/>
            <person name="Goodwin S."/>
            <person name="Spatafora J."/>
            <person name="Crous P."/>
            <person name="Grigoriev I."/>
        </authorList>
    </citation>
    <scope>NUCLEOTIDE SEQUENCE</scope>
    <source>
        <strain evidence="9">CBS 121167</strain>
    </source>
</reference>
<keyword evidence="3 7" id="KW-1133">Transmembrane helix</keyword>
<dbReference type="PANTHER" id="PTHR33048">
    <property type="entry name" value="PTH11-LIKE INTEGRAL MEMBRANE PROTEIN (AFU_ORTHOLOGUE AFUA_5G11245)"/>
    <property type="match status" value="1"/>
</dbReference>
<dbReference type="OrthoDB" id="10017208at2759"/>
<name>A0A6A6BEH8_9PEZI</name>
<protein>
    <recommendedName>
        <fullName evidence="8">Rhodopsin domain-containing protein</fullName>
    </recommendedName>
</protein>
<proteinExistence type="inferred from homology"/>
<dbReference type="PANTHER" id="PTHR33048:SF161">
    <property type="entry name" value="INTEGRAL MEMBRANE PROTEIN"/>
    <property type="match status" value="1"/>
</dbReference>
<evidence type="ECO:0000313" key="10">
    <source>
        <dbReference type="Proteomes" id="UP000799438"/>
    </source>
</evidence>
<evidence type="ECO:0000313" key="9">
    <source>
        <dbReference type="EMBL" id="KAF2141715.1"/>
    </source>
</evidence>
<comment type="subcellular location">
    <subcellularLocation>
        <location evidence="1">Membrane</location>
        <topology evidence="1">Multi-pass membrane protein</topology>
    </subcellularLocation>
</comment>
<dbReference type="RefSeq" id="XP_033397427.1">
    <property type="nucleotide sequence ID" value="XM_033543191.1"/>
</dbReference>
<organism evidence="9 10">
    <name type="scientific">Aplosporella prunicola CBS 121167</name>
    <dbReference type="NCBI Taxonomy" id="1176127"/>
    <lineage>
        <taxon>Eukaryota</taxon>
        <taxon>Fungi</taxon>
        <taxon>Dikarya</taxon>
        <taxon>Ascomycota</taxon>
        <taxon>Pezizomycotina</taxon>
        <taxon>Dothideomycetes</taxon>
        <taxon>Dothideomycetes incertae sedis</taxon>
        <taxon>Botryosphaeriales</taxon>
        <taxon>Aplosporellaceae</taxon>
        <taxon>Aplosporella</taxon>
    </lineage>
</organism>
<feature type="transmembrane region" description="Helical" evidence="7">
    <location>
        <begin position="238"/>
        <end position="258"/>
    </location>
</feature>
<feature type="domain" description="Rhodopsin" evidence="8">
    <location>
        <begin position="35"/>
        <end position="263"/>
    </location>
</feature>
<sequence length="374" mass="41375">MAPLADYDVFGDSTVRGQIVANIILVILATVMVVLRYVARRIRNNPIWWDDGWVVASMIMQITYAQHGMGHHIATIPPQNQVFVAKQLIAYQIVYYASMVTVKQSYLFFYLRIFIDRKFRLAAWVCMGIVFGYWAGSMMQVFLLCTPFEMNWNPAAGGHCASYNVSFTTIGIVNMFTDLIIMFLPIPFIRGLQMAIGAKVGLYIIFLIGLFVTAISIIRIRVLSLIDFNDLSYSMPAGVFWTIVEPSVAIINACIPTLRPLLKAISPSRLWGSGNGTSEHKGTSGYLRTIGQGGPSSSKYQGVHDEYPLTRIEEGVTTINITTSKGGSLGDDDSYRADSEERHDHPADGLGGIAVTQEWNVSNHRIASAGNLLS</sequence>
<feature type="transmembrane region" description="Helical" evidence="7">
    <location>
        <begin position="121"/>
        <end position="143"/>
    </location>
</feature>
<evidence type="ECO:0000256" key="1">
    <source>
        <dbReference type="ARBA" id="ARBA00004141"/>
    </source>
</evidence>
<evidence type="ECO:0000256" key="3">
    <source>
        <dbReference type="ARBA" id="ARBA00022989"/>
    </source>
</evidence>
<evidence type="ECO:0000259" key="8">
    <source>
        <dbReference type="Pfam" id="PF20684"/>
    </source>
</evidence>
<feature type="transmembrane region" description="Helical" evidence="7">
    <location>
        <begin position="20"/>
        <end position="39"/>
    </location>
</feature>
<dbReference type="Proteomes" id="UP000799438">
    <property type="component" value="Unassembled WGS sequence"/>
</dbReference>
<evidence type="ECO:0000256" key="2">
    <source>
        <dbReference type="ARBA" id="ARBA00022692"/>
    </source>
</evidence>
<feature type="compositionally biased region" description="Basic and acidic residues" evidence="6">
    <location>
        <begin position="333"/>
        <end position="347"/>
    </location>
</feature>
<keyword evidence="10" id="KW-1185">Reference proteome</keyword>
<feature type="region of interest" description="Disordered" evidence="6">
    <location>
        <begin position="321"/>
        <end position="351"/>
    </location>
</feature>
<accession>A0A6A6BEH8</accession>
<keyword evidence="4 7" id="KW-0472">Membrane</keyword>
<evidence type="ECO:0000256" key="5">
    <source>
        <dbReference type="ARBA" id="ARBA00038359"/>
    </source>
</evidence>
<dbReference type="InterPro" id="IPR049326">
    <property type="entry name" value="Rhodopsin_dom_fungi"/>
</dbReference>
<dbReference type="GeneID" id="54300688"/>
<keyword evidence="2 7" id="KW-0812">Transmembrane</keyword>